<dbReference type="Proteomes" id="UP000030103">
    <property type="component" value="Unassembled WGS sequence"/>
</dbReference>
<sequence length="159" mass="18653">MVLVKKEKTIGIVLASFLLLLTLSSAWYFLLELGVTPLQWAMFNACSPSSLIYLFCFAMFLWQKKVIWLPIAILPMYYFGTMGMFTFTWSGTNIFAQLSHITMTLNIFWAVYVLFKMEDYKSFAKGLLWSILFFVPYITYVMYYCRIHSVEVARVLQMN</sequence>
<feature type="transmembrane region" description="Helical" evidence="1">
    <location>
        <begin position="67"/>
        <end position="88"/>
    </location>
</feature>
<accession>A0A0A2E7U1</accession>
<reference evidence="2 3" key="1">
    <citation type="submission" date="2014-09" db="EMBL/GenBank/DDBJ databases">
        <title>Draft Genome Sequence of Porphyromonas macacae COT-192_OH2859.</title>
        <authorList>
            <person name="Wallis C."/>
            <person name="Deusch O."/>
            <person name="O'Flynn C."/>
            <person name="Davis I."/>
            <person name="Horsfall A."/>
            <person name="Kirkwood N."/>
            <person name="Harris S."/>
            <person name="Eisen J.A."/>
            <person name="Coil D.A."/>
            <person name="Darling A.E."/>
            <person name="Jospin G."/>
            <person name="Alexiev A."/>
        </authorList>
    </citation>
    <scope>NUCLEOTIDE SEQUENCE [LARGE SCALE GENOMIC DNA]</scope>
    <source>
        <strain evidence="3">COT-192 OH2859</strain>
    </source>
</reference>
<dbReference type="OrthoDB" id="1150517at2"/>
<comment type="caution">
    <text evidence="2">The sequence shown here is derived from an EMBL/GenBank/DDBJ whole genome shotgun (WGS) entry which is preliminary data.</text>
</comment>
<proteinExistence type="predicted"/>
<dbReference type="EMBL" id="JRFA01000009">
    <property type="protein sequence ID" value="KGN74958.1"/>
    <property type="molecule type" value="Genomic_DNA"/>
</dbReference>
<gene>
    <name evidence="2" type="ORF">HQ47_03350</name>
</gene>
<evidence type="ECO:0000313" key="2">
    <source>
        <dbReference type="EMBL" id="KGN74958.1"/>
    </source>
</evidence>
<keyword evidence="3" id="KW-1185">Reference proteome</keyword>
<keyword evidence="1" id="KW-1133">Transmembrane helix</keyword>
<keyword evidence="1" id="KW-0472">Membrane</keyword>
<dbReference type="AlphaFoldDB" id="A0A0A2E7U1"/>
<keyword evidence="1" id="KW-0812">Transmembrane</keyword>
<evidence type="ECO:0000256" key="1">
    <source>
        <dbReference type="SAM" id="Phobius"/>
    </source>
</evidence>
<feature type="transmembrane region" description="Helical" evidence="1">
    <location>
        <begin position="127"/>
        <end position="144"/>
    </location>
</feature>
<evidence type="ECO:0000313" key="3">
    <source>
        <dbReference type="Proteomes" id="UP000030103"/>
    </source>
</evidence>
<protein>
    <submittedName>
        <fullName evidence="2">Uncharacterized protein</fullName>
    </submittedName>
</protein>
<organism evidence="2 3">
    <name type="scientific">Porphyromonas macacae</name>
    <dbReference type="NCBI Taxonomy" id="28115"/>
    <lineage>
        <taxon>Bacteria</taxon>
        <taxon>Pseudomonadati</taxon>
        <taxon>Bacteroidota</taxon>
        <taxon>Bacteroidia</taxon>
        <taxon>Bacteroidales</taxon>
        <taxon>Porphyromonadaceae</taxon>
        <taxon>Porphyromonas</taxon>
    </lineage>
</organism>
<feature type="transmembrane region" description="Helical" evidence="1">
    <location>
        <begin position="94"/>
        <end position="115"/>
    </location>
</feature>
<name>A0A0A2E7U1_9PORP</name>
<dbReference type="RefSeq" id="WP_036873267.1">
    <property type="nucleotide sequence ID" value="NZ_JRFA01000009.1"/>
</dbReference>
<feature type="transmembrane region" description="Helical" evidence="1">
    <location>
        <begin position="42"/>
        <end position="62"/>
    </location>
</feature>